<dbReference type="Pfam" id="PF00202">
    <property type="entry name" value="Aminotran_3"/>
    <property type="match status" value="1"/>
</dbReference>
<dbReference type="EC" id="2.6.1.11" evidence="4"/>
<dbReference type="NCBIfam" id="NF002325">
    <property type="entry name" value="PRK01278.1"/>
    <property type="match status" value="1"/>
</dbReference>
<dbReference type="PROSITE" id="PS00600">
    <property type="entry name" value="AA_TRANSFER_CLASS_3"/>
    <property type="match status" value="1"/>
</dbReference>
<dbReference type="PANTHER" id="PTHR11986:SF113">
    <property type="entry name" value="SUCCINYLORNITHINE TRANSAMINASE"/>
    <property type="match status" value="1"/>
</dbReference>
<keyword evidence="6" id="KW-1185">Reference proteome</keyword>
<keyword evidence="2 4" id="KW-0808">Transferase</keyword>
<keyword evidence="4" id="KW-0028">Amino-acid biosynthesis</keyword>
<dbReference type="InterPro" id="IPR015422">
    <property type="entry name" value="PyrdxlP-dep_Trfase_small"/>
</dbReference>
<dbReference type="GO" id="GO:0005737">
    <property type="term" value="C:cytoplasm"/>
    <property type="evidence" value="ECO:0007669"/>
    <property type="project" value="UniProtKB-SubCell"/>
</dbReference>
<protein>
    <recommendedName>
        <fullName evidence="4">Acetylornithine aminotransferase</fullName>
        <shortName evidence="4">ACOAT</shortName>
        <ecNumber evidence="4">2.6.1.11</ecNumber>
    </recommendedName>
</protein>
<organism evidence="5 6">
    <name type="scientific">Sagittula marina</name>
    <dbReference type="NCBI Taxonomy" id="943940"/>
    <lineage>
        <taxon>Bacteria</taxon>
        <taxon>Pseudomonadati</taxon>
        <taxon>Pseudomonadota</taxon>
        <taxon>Alphaproteobacteria</taxon>
        <taxon>Rhodobacterales</taxon>
        <taxon>Roseobacteraceae</taxon>
        <taxon>Sagittula</taxon>
    </lineage>
</organism>
<dbReference type="InterPro" id="IPR005814">
    <property type="entry name" value="Aminotrans_3"/>
</dbReference>
<keyword evidence="3 4" id="KW-0663">Pyridoxal phosphate</keyword>
<dbReference type="PANTHER" id="PTHR11986">
    <property type="entry name" value="AMINOTRANSFERASE CLASS III"/>
    <property type="match status" value="1"/>
</dbReference>
<evidence type="ECO:0000256" key="2">
    <source>
        <dbReference type="ARBA" id="ARBA00022679"/>
    </source>
</evidence>
<comment type="subcellular location">
    <subcellularLocation>
        <location evidence="4">Cytoplasm</location>
    </subcellularLocation>
</comment>
<feature type="binding site" evidence="4">
    <location>
        <position position="132"/>
    </location>
    <ligand>
        <name>N(2)-acetyl-L-ornithine</name>
        <dbReference type="ChEBI" id="CHEBI:57805"/>
    </ligand>
</feature>
<dbReference type="AlphaFoldDB" id="A0A7W6DPU0"/>
<dbReference type="RefSeq" id="WP_183967872.1">
    <property type="nucleotide sequence ID" value="NZ_BAABBZ010000019.1"/>
</dbReference>
<reference evidence="5 6" key="1">
    <citation type="submission" date="2020-08" db="EMBL/GenBank/DDBJ databases">
        <title>Genomic Encyclopedia of Type Strains, Phase IV (KMG-IV): sequencing the most valuable type-strain genomes for metagenomic binning, comparative biology and taxonomic classification.</title>
        <authorList>
            <person name="Goeker M."/>
        </authorList>
    </citation>
    <scope>NUCLEOTIDE SEQUENCE [LARGE SCALE GENOMIC DNA]</scope>
    <source>
        <strain evidence="5 6">DSM 102235</strain>
    </source>
</reference>
<keyword evidence="4" id="KW-0963">Cytoplasm</keyword>
<comment type="similarity">
    <text evidence="4">Belongs to the class-III pyridoxal-phosphate-dependent aminotransferase family. ArgD subfamily.</text>
</comment>
<feature type="modified residue" description="N6-(pyridoxal phosphate)lysine" evidence="4">
    <location>
        <position position="243"/>
    </location>
</feature>
<dbReference type="GO" id="GO:0030170">
    <property type="term" value="F:pyridoxal phosphate binding"/>
    <property type="evidence" value="ECO:0007669"/>
    <property type="project" value="InterPro"/>
</dbReference>
<proteinExistence type="inferred from homology"/>
<evidence type="ECO:0000256" key="1">
    <source>
        <dbReference type="ARBA" id="ARBA00022576"/>
    </source>
</evidence>
<feature type="binding site" evidence="4">
    <location>
        <position position="129"/>
    </location>
    <ligand>
        <name>pyridoxal 5'-phosphate</name>
        <dbReference type="ChEBI" id="CHEBI:597326"/>
    </ligand>
</feature>
<dbReference type="GO" id="GO:0003992">
    <property type="term" value="F:N2-acetyl-L-ornithine:2-oxoglutarate 5-aminotransferase activity"/>
    <property type="evidence" value="ECO:0007669"/>
    <property type="project" value="UniProtKB-UniRule"/>
</dbReference>
<dbReference type="InterPro" id="IPR050103">
    <property type="entry name" value="Class-III_PLP-dep_AT"/>
</dbReference>
<dbReference type="GO" id="GO:0042802">
    <property type="term" value="F:identical protein binding"/>
    <property type="evidence" value="ECO:0007669"/>
    <property type="project" value="TreeGrafter"/>
</dbReference>
<dbReference type="InterPro" id="IPR015424">
    <property type="entry name" value="PyrdxlP-dep_Trfase"/>
</dbReference>
<dbReference type="Gene3D" id="3.90.1150.10">
    <property type="entry name" value="Aspartate Aminotransferase, domain 1"/>
    <property type="match status" value="1"/>
</dbReference>
<dbReference type="SUPFAM" id="SSF53383">
    <property type="entry name" value="PLP-dependent transferases"/>
    <property type="match status" value="1"/>
</dbReference>
<dbReference type="HAMAP" id="MF_01107">
    <property type="entry name" value="ArgD_aminotrans_3"/>
    <property type="match status" value="1"/>
</dbReference>
<keyword evidence="4" id="KW-0055">Arginine biosynthesis</keyword>
<evidence type="ECO:0000313" key="5">
    <source>
        <dbReference type="EMBL" id="MBB3987040.1"/>
    </source>
</evidence>
<evidence type="ECO:0000256" key="3">
    <source>
        <dbReference type="ARBA" id="ARBA00022898"/>
    </source>
</evidence>
<dbReference type="FunFam" id="3.40.640.10:FF:000004">
    <property type="entry name" value="Acetylornithine aminotransferase"/>
    <property type="match status" value="1"/>
</dbReference>
<dbReference type="EMBL" id="JACIEJ010000008">
    <property type="protein sequence ID" value="MBB3987040.1"/>
    <property type="molecule type" value="Genomic_DNA"/>
</dbReference>
<dbReference type="NCBIfam" id="TIGR00707">
    <property type="entry name" value="argD"/>
    <property type="match status" value="1"/>
</dbReference>
<dbReference type="InterPro" id="IPR004636">
    <property type="entry name" value="AcOrn/SuccOrn_fam"/>
</dbReference>
<keyword evidence="1 4" id="KW-0032">Aminotransferase</keyword>
<evidence type="ECO:0000313" key="6">
    <source>
        <dbReference type="Proteomes" id="UP000541426"/>
    </source>
</evidence>
<comment type="subunit">
    <text evidence="4">Homodimer.</text>
</comment>
<dbReference type="UniPathway" id="UPA00068">
    <property type="reaction ID" value="UER00109"/>
</dbReference>
<dbReference type="PIRSF" id="PIRSF000521">
    <property type="entry name" value="Transaminase_4ab_Lys_Orn"/>
    <property type="match status" value="1"/>
</dbReference>
<dbReference type="InterPro" id="IPR015421">
    <property type="entry name" value="PyrdxlP-dep_Trfase_major"/>
</dbReference>
<feature type="binding site" evidence="4">
    <location>
        <position position="272"/>
    </location>
    <ligand>
        <name>pyridoxal 5'-phosphate</name>
        <dbReference type="ChEBI" id="CHEBI:597326"/>
    </ligand>
</feature>
<accession>A0A7W6DPU0</accession>
<feature type="binding site" evidence="4">
    <location>
        <begin position="96"/>
        <end position="97"/>
    </location>
    <ligand>
        <name>pyridoxal 5'-phosphate</name>
        <dbReference type="ChEBI" id="CHEBI:597326"/>
    </ligand>
</feature>
<comment type="caution">
    <text evidence="5">The sequence shown here is derived from an EMBL/GenBank/DDBJ whole genome shotgun (WGS) entry which is preliminary data.</text>
</comment>
<comment type="cofactor">
    <cofactor evidence="4">
        <name>pyridoxal 5'-phosphate</name>
        <dbReference type="ChEBI" id="CHEBI:597326"/>
    </cofactor>
    <text evidence="4">Binds 1 pyridoxal phosphate per subunit.</text>
</comment>
<sequence length="390" mass="41204">MTSSVLPTYNRAPLHFVKGEGVWLIEEDGRRFMDLGSGIAVNALGHANPDLVQALTDQANKLWHVSNLYEIPQQEALATALTDNTFADRVFFTNSGTEACELAVKMARKYWYDKGQPEKVEIITFSGSFHGRSTAAIAASGAEKMVKGFGPVLDGFVHVPWGDHDAFKAAITENTAAVLIEPVQGEGGIRPLPDQCLKGLREICDEKGILLVLDEVQCGVGRTGKLFAHEWAGITPDIMMVAKGIGGGFPLGAVLATEDAGSGMVAGTHGSTYGGNPLGCAVGKAVLDRVTDPAFLDAVNARAGLLRQKLEGLVATHPQVFEGVRGVGLMLGLKVKVAPADLVQAGYASEVITVPAADNIVRLLPPLNITEDEITEAIARLDRAAATLAS</sequence>
<dbReference type="CDD" id="cd00610">
    <property type="entry name" value="OAT_like"/>
    <property type="match status" value="1"/>
</dbReference>
<name>A0A7W6DPU0_9RHOB</name>
<dbReference type="Gene3D" id="3.40.640.10">
    <property type="entry name" value="Type I PLP-dependent aspartate aminotransferase-like (Major domain)"/>
    <property type="match status" value="1"/>
</dbReference>
<dbReference type="Proteomes" id="UP000541426">
    <property type="component" value="Unassembled WGS sequence"/>
</dbReference>
<dbReference type="InterPro" id="IPR049704">
    <property type="entry name" value="Aminotrans_3_PPA_site"/>
</dbReference>
<evidence type="ECO:0000256" key="4">
    <source>
        <dbReference type="HAMAP-Rule" id="MF_01107"/>
    </source>
</evidence>
<feature type="binding site" evidence="4">
    <location>
        <position position="271"/>
    </location>
    <ligand>
        <name>N(2)-acetyl-L-ornithine</name>
        <dbReference type="ChEBI" id="CHEBI:57805"/>
    </ligand>
</feature>
<gene>
    <name evidence="4" type="primary">argD</name>
    <name evidence="5" type="ORF">GGQ68_003384</name>
</gene>
<comment type="pathway">
    <text evidence="4">Amino-acid biosynthesis; L-arginine biosynthesis; N(2)-acetyl-L-ornithine from L-glutamate: step 4/4.</text>
</comment>
<feature type="binding site" evidence="4">
    <location>
        <begin position="214"/>
        <end position="217"/>
    </location>
    <ligand>
        <name>pyridoxal 5'-phosphate</name>
        <dbReference type="ChEBI" id="CHEBI:597326"/>
    </ligand>
</feature>
<comment type="catalytic activity">
    <reaction evidence="4">
        <text>N(2)-acetyl-L-ornithine + 2-oxoglutarate = N-acetyl-L-glutamate 5-semialdehyde + L-glutamate</text>
        <dbReference type="Rhea" id="RHEA:18049"/>
        <dbReference type="ChEBI" id="CHEBI:16810"/>
        <dbReference type="ChEBI" id="CHEBI:29123"/>
        <dbReference type="ChEBI" id="CHEBI:29985"/>
        <dbReference type="ChEBI" id="CHEBI:57805"/>
        <dbReference type="EC" id="2.6.1.11"/>
    </reaction>
</comment>
<comment type="miscellaneous">
    <text evidence="4">May also have succinyldiaminopimelate aminotransferase activity, thus carrying out the corresponding step in lysine biosynthesis.</text>
</comment>
<dbReference type="GO" id="GO:0006526">
    <property type="term" value="P:L-arginine biosynthetic process"/>
    <property type="evidence" value="ECO:0007669"/>
    <property type="project" value="UniProtKB-UniRule"/>
</dbReference>